<keyword evidence="2" id="KW-0521">NADP</keyword>
<protein>
    <submittedName>
        <fullName evidence="6">Uncharacterized protein</fullName>
    </submittedName>
</protein>
<keyword evidence="3" id="KW-0560">Oxidoreductase</keyword>
<dbReference type="AlphaFoldDB" id="A0A8H2WEK3"/>
<sequence length="355" mass="38886">MARLSPVSTRVNLRAVDEVRSPVNEESHAVIHSGRVALITGAASGIGLAAAWELAAEGLKVVLADVDTVKLEEAAKALSAEYGEANVLAVPTDVSKLDQVQALADRTLETFGEVNLLMNNAGVGLSGSSTWSGRDVWAKILDVNLWGVINMLQVFTNSMIHQENPSMIINTGSKQGITSPPGNPAYNVSKAGVKVITENLAHELRTQRTKVTAHLFVPGWTFTGMTGDGKTTEKPAGAWTAKQCVQYMLSHVREGEFYIICPDNETSEDLDRLRIRWAADDLVERRPALSRWHPLYKPLFDEYVREGLHELNGGVSSHIHSAARTPQYSREPSRTRTKGRDRDLDMISSALHDNL</sequence>
<dbReference type="Proteomes" id="UP000663846">
    <property type="component" value="Unassembled WGS sequence"/>
</dbReference>
<proteinExistence type="inferred from homology"/>
<evidence type="ECO:0000313" key="7">
    <source>
        <dbReference type="Proteomes" id="UP000663846"/>
    </source>
</evidence>
<evidence type="ECO:0000256" key="5">
    <source>
        <dbReference type="SAM" id="MobiDB-lite"/>
    </source>
</evidence>
<gene>
    <name evidence="6" type="ORF">RDB_LOCUS27633</name>
</gene>
<dbReference type="PRINTS" id="PR00080">
    <property type="entry name" value="SDRFAMILY"/>
</dbReference>
<feature type="compositionally biased region" description="Polar residues" evidence="5">
    <location>
        <begin position="319"/>
        <end position="330"/>
    </location>
</feature>
<dbReference type="PANTHER" id="PTHR43008">
    <property type="entry name" value="BENZIL REDUCTASE"/>
    <property type="match status" value="1"/>
</dbReference>
<name>A0A8H2WEK3_9AGAM</name>
<feature type="region of interest" description="Disordered" evidence="5">
    <location>
        <begin position="319"/>
        <end position="343"/>
    </location>
</feature>
<dbReference type="PROSITE" id="PS00061">
    <property type="entry name" value="ADH_SHORT"/>
    <property type="match status" value="1"/>
</dbReference>
<dbReference type="EMBL" id="CAJMWS010000157">
    <property type="protein sequence ID" value="CAE6373480.1"/>
    <property type="molecule type" value="Genomic_DNA"/>
</dbReference>
<evidence type="ECO:0000256" key="4">
    <source>
        <dbReference type="RuleBase" id="RU000363"/>
    </source>
</evidence>
<reference evidence="6" key="1">
    <citation type="submission" date="2021-01" db="EMBL/GenBank/DDBJ databases">
        <authorList>
            <person name="Kaushik A."/>
        </authorList>
    </citation>
    <scope>NUCLEOTIDE SEQUENCE</scope>
    <source>
        <strain evidence="6">AG1-1C</strain>
    </source>
</reference>
<evidence type="ECO:0000256" key="2">
    <source>
        <dbReference type="ARBA" id="ARBA00022857"/>
    </source>
</evidence>
<accession>A0A8H2WEK3</accession>
<dbReference type="InterPro" id="IPR036291">
    <property type="entry name" value="NAD(P)-bd_dom_sf"/>
</dbReference>
<feature type="compositionally biased region" description="Basic and acidic residues" evidence="5">
    <location>
        <begin position="331"/>
        <end position="343"/>
    </location>
</feature>
<evidence type="ECO:0000256" key="3">
    <source>
        <dbReference type="ARBA" id="ARBA00023002"/>
    </source>
</evidence>
<comment type="similarity">
    <text evidence="1 4">Belongs to the short-chain dehydrogenases/reductases (SDR) family.</text>
</comment>
<dbReference type="PRINTS" id="PR00081">
    <property type="entry name" value="GDHRDH"/>
</dbReference>
<dbReference type="GO" id="GO:0050664">
    <property type="term" value="F:oxidoreductase activity, acting on NAD(P)H, oxygen as acceptor"/>
    <property type="evidence" value="ECO:0007669"/>
    <property type="project" value="TreeGrafter"/>
</dbReference>
<organism evidence="6 7">
    <name type="scientific">Rhizoctonia solani</name>
    <dbReference type="NCBI Taxonomy" id="456999"/>
    <lineage>
        <taxon>Eukaryota</taxon>
        <taxon>Fungi</taxon>
        <taxon>Dikarya</taxon>
        <taxon>Basidiomycota</taxon>
        <taxon>Agaricomycotina</taxon>
        <taxon>Agaricomycetes</taxon>
        <taxon>Cantharellales</taxon>
        <taxon>Ceratobasidiaceae</taxon>
        <taxon>Rhizoctonia</taxon>
    </lineage>
</organism>
<dbReference type="InterPro" id="IPR002347">
    <property type="entry name" value="SDR_fam"/>
</dbReference>
<dbReference type="Gene3D" id="3.40.50.720">
    <property type="entry name" value="NAD(P)-binding Rossmann-like Domain"/>
    <property type="match status" value="1"/>
</dbReference>
<dbReference type="PANTHER" id="PTHR43008:SF7">
    <property type="entry name" value="SHORT CHAIN DEHYDROGENASE_REDUCTASE (AFU_ORTHOLOGUE AFUA_2G00830)"/>
    <property type="match status" value="1"/>
</dbReference>
<dbReference type="CDD" id="cd05233">
    <property type="entry name" value="SDR_c"/>
    <property type="match status" value="1"/>
</dbReference>
<dbReference type="SUPFAM" id="SSF51735">
    <property type="entry name" value="NAD(P)-binding Rossmann-fold domains"/>
    <property type="match status" value="1"/>
</dbReference>
<dbReference type="GO" id="GO:0016616">
    <property type="term" value="F:oxidoreductase activity, acting on the CH-OH group of donors, NAD or NADP as acceptor"/>
    <property type="evidence" value="ECO:0007669"/>
    <property type="project" value="UniProtKB-ARBA"/>
</dbReference>
<dbReference type="InterPro" id="IPR020904">
    <property type="entry name" value="Sc_DH/Rdtase_CS"/>
</dbReference>
<evidence type="ECO:0000313" key="6">
    <source>
        <dbReference type="EMBL" id="CAE6373480.1"/>
    </source>
</evidence>
<comment type="caution">
    <text evidence="6">The sequence shown here is derived from an EMBL/GenBank/DDBJ whole genome shotgun (WGS) entry which is preliminary data.</text>
</comment>
<evidence type="ECO:0000256" key="1">
    <source>
        <dbReference type="ARBA" id="ARBA00006484"/>
    </source>
</evidence>
<dbReference type="Pfam" id="PF00106">
    <property type="entry name" value="adh_short"/>
    <property type="match status" value="1"/>
</dbReference>